<comment type="caution">
    <text evidence="2">The sequence shown here is derived from an EMBL/GenBank/DDBJ whole genome shotgun (WGS) entry which is preliminary data.</text>
</comment>
<protein>
    <submittedName>
        <fullName evidence="2">Uncharacterized protein</fullName>
    </submittedName>
</protein>
<evidence type="ECO:0000256" key="1">
    <source>
        <dbReference type="SAM" id="MobiDB-lite"/>
    </source>
</evidence>
<dbReference type="AlphaFoldDB" id="A0AAD8N3P1"/>
<reference evidence="2" key="2">
    <citation type="submission" date="2023-05" db="EMBL/GenBank/DDBJ databases">
        <authorList>
            <person name="Schelkunov M.I."/>
        </authorList>
    </citation>
    <scope>NUCLEOTIDE SEQUENCE</scope>
    <source>
        <strain evidence="2">Hsosn_3</strain>
        <tissue evidence="2">Leaf</tissue>
    </source>
</reference>
<name>A0AAD8N3P1_9APIA</name>
<feature type="region of interest" description="Disordered" evidence="1">
    <location>
        <begin position="1"/>
        <end position="21"/>
    </location>
</feature>
<organism evidence="2 3">
    <name type="scientific">Heracleum sosnowskyi</name>
    <dbReference type="NCBI Taxonomy" id="360622"/>
    <lineage>
        <taxon>Eukaryota</taxon>
        <taxon>Viridiplantae</taxon>
        <taxon>Streptophyta</taxon>
        <taxon>Embryophyta</taxon>
        <taxon>Tracheophyta</taxon>
        <taxon>Spermatophyta</taxon>
        <taxon>Magnoliopsida</taxon>
        <taxon>eudicotyledons</taxon>
        <taxon>Gunneridae</taxon>
        <taxon>Pentapetalae</taxon>
        <taxon>asterids</taxon>
        <taxon>campanulids</taxon>
        <taxon>Apiales</taxon>
        <taxon>Apiaceae</taxon>
        <taxon>Apioideae</taxon>
        <taxon>apioid superclade</taxon>
        <taxon>Tordylieae</taxon>
        <taxon>Tordyliinae</taxon>
        <taxon>Heracleum</taxon>
    </lineage>
</organism>
<dbReference type="EMBL" id="JAUIZM010000001">
    <property type="protein sequence ID" value="KAK1400500.1"/>
    <property type="molecule type" value="Genomic_DNA"/>
</dbReference>
<reference evidence="2" key="1">
    <citation type="submission" date="2023-02" db="EMBL/GenBank/DDBJ databases">
        <title>Genome of toxic invasive species Heracleum sosnowskyi carries increased number of genes despite the absence of recent whole-genome duplications.</title>
        <authorList>
            <person name="Schelkunov M."/>
            <person name="Shtratnikova V."/>
            <person name="Makarenko M."/>
            <person name="Klepikova A."/>
            <person name="Omelchenko D."/>
            <person name="Novikova G."/>
            <person name="Obukhova E."/>
            <person name="Bogdanov V."/>
            <person name="Penin A."/>
            <person name="Logacheva M."/>
        </authorList>
    </citation>
    <scope>NUCLEOTIDE SEQUENCE</scope>
    <source>
        <strain evidence="2">Hsosn_3</strain>
        <tissue evidence="2">Leaf</tissue>
    </source>
</reference>
<dbReference type="Proteomes" id="UP001237642">
    <property type="component" value="Unassembled WGS sequence"/>
</dbReference>
<gene>
    <name evidence="2" type="ORF">POM88_000105</name>
</gene>
<evidence type="ECO:0000313" key="3">
    <source>
        <dbReference type="Proteomes" id="UP001237642"/>
    </source>
</evidence>
<accession>A0AAD8N3P1</accession>
<evidence type="ECO:0000313" key="2">
    <source>
        <dbReference type="EMBL" id="KAK1400500.1"/>
    </source>
</evidence>
<sequence length="162" mass="18268">MYIREELRPRGVRSSNLSPEMDNPPHVVFQILEQISKHILGAYQRNCDDQCTDSHSGVYLHFPDVAYDVLRYGGPMMGTVLATQKFIDYVEGIIEKEGDVDDDVPHFVIIVGIDRDIVVVSHDVLNGVMDCVVCKVSPSMNSKLLGPFHNQDIKKALFQMHP</sequence>
<keyword evidence="3" id="KW-1185">Reference proteome</keyword>
<proteinExistence type="predicted"/>